<sequence length="433" mass="46359">MPKISLSGPAELLTVIPFHLGFQPTRSVVVVCFHGRRLGLLARLDVVDADVAAEAAAQTVPTLLQGDPSSVALVGFEEEPDEALPLLEALADAVEWDRVLVRERLVVRDGRWRSIGCDCCPDEGWRLPEQADVPAVADYVALGHAVLPARQDLARLVAPLAPTDPLHRGIHAGIEEWQRRYAAAGGSVSDLPEGPGPRRASRTRTGTSDRGLAVLEGGDHSARQQLVNESLVAWAAVLHGEIDESELADWVPSLVGPLRDLHVRDAIVGWLCPGCVPLDGFPDQLQVLLDELLGPELRLPPAAGDERSGPDTGPDTGPEEGPWSDGHGSGEPLDVRPGLDLDDARLAAGQLDGWDEAAVPRLVLARLEQVCRLTPPAHAAPLLSVVASLAWWVGDGARSGVAVDRALELEPEHRLSRLVRQSLDYGIRPSRCA</sequence>
<evidence type="ECO:0008006" key="4">
    <source>
        <dbReference type="Google" id="ProtNLM"/>
    </source>
</evidence>
<accession>A0ABN2SIQ2</accession>
<dbReference type="Proteomes" id="UP001500013">
    <property type="component" value="Unassembled WGS sequence"/>
</dbReference>
<gene>
    <name evidence="2" type="ORF">GCM10009817_30910</name>
</gene>
<protein>
    <recommendedName>
        <fullName evidence="4">DUF4192 family protein</fullName>
    </recommendedName>
</protein>
<organism evidence="2 3">
    <name type="scientific">Terrabacter lapilli</name>
    <dbReference type="NCBI Taxonomy" id="436231"/>
    <lineage>
        <taxon>Bacteria</taxon>
        <taxon>Bacillati</taxon>
        <taxon>Actinomycetota</taxon>
        <taxon>Actinomycetes</taxon>
        <taxon>Micrococcales</taxon>
        <taxon>Intrasporangiaceae</taxon>
        <taxon>Terrabacter</taxon>
    </lineage>
</organism>
<feature type="region of interest" description="Disordered" evidence="1">
    <location>
        <begin position="298"/>
        <end position="338"/>
    </location>
</feature>
<dbReference type="RefSeq" id="WP_344064435.1">
    <property type="nucleotide sequence ID" value="NZ_BAAAPU010000009.1"/>
</dbReference>
<evidence type="ECO:0000256" key="1">
    <source>
        <dbReference type="SAM" id="MobiDB-lite"/>
    </source>
</evidence>
<evidence type="ECO:0000313" key="3">
    <source>
        <dbReference type="Proteomes" id="UP001500013"/>
    </source>
</evidence>
<dbReference type="Pfam" id="PF13830">
    <property type="entry name" value="DUF4192"/>
    <property type="match status" value="2"/>
</dbReference>
<comment type="caution">
    <text evidence="2">The sequence shown here is derived from an EMBL/GenBank/DDBJ whole genome shotgun (WGS) entry which is preliminary data.</text>
</comment>
<dbReference type="InterPro" id="IPR025447">
    <property type="entry name" value="DUF4192"/>
</dbReference>
<proteinExistence type="predicted"/>
<keyword evidence="3" id="KW-1185">Reference proteome</keyword>
<dbReference type="EMBL" id="BAAAPU010000009">
    <property type="protein sequence ID" value="GAA1987210.1"/>
    <property type="molecule type" value="Genomic_DNA"/>
</dbReference>
<name>A0ABN2SIQ2_9MICO</name>
<reference evidence="2 3" key="1">
    <citation type="journal article" date="2019" name="Int. J. Syst. Evol. Microbiol.">
        <title>The Global Catalogue of Microorganisms (GCM) 10K type strain sequencing project: providing services to taxonomists for standard genome sequencing and annotation.</title>
        <authorList>
            <consortium name="The Broad Institute Genomics Platform"/>
            <consortium name="The Broad Institute Genome Sequencing Center for Infectious Disease"/>
            <person name="Wu L."/>
            <person name="Ma J."/>
        </authorList>
    </citation>
    <scope>NUCLEOTIDE SEQUENCE [LARGE SCALE GENOMIC DNA]</scope>
    <source>
        <strain evidence="2 3">JCM 15628</strain>
    </source>
</reference>
<evidence type="ECO:0000313" key="2">
    <source>
        <dbReference type="EMBL" id="GAA1987210.1"/>
    </source>
</evidence>
<feature type="region of interest" description="Disordered" evidence="1">
    <location>
        <begin position="185"/>
        <end position="207"/>
    </location>
</feature>